<dbReference type="Pfam" id="PF00571">
    <property type="entry name" value="CBS"/>
    <property type="match status" value="1"/>
</dbReference>
<comment type="caution">
    <text evidence="11">The sequence shown here is derived from an EMBL/GenBank/DDBJ whole genome shotgun (WGS) entry which is preliminary data.</text>
</comment>
<dbReference type="Proteomes" id="UP001651690">
    <property type="component" value="Unassembled WGS sequence"/>
</dbReference>
<keyword evidence="3" id="KW-0813">Transport</keyword>
<dbReference type="EMBL" id="JANDBD010000001">
    <property type="protein sequence ID" value="MCP9270998.1"/>
    <property type="molecule type" value="Genomic_DNA"/>
</dbReference>
<evidence type="ECO:0000313" key="12">
    <source>
        <dbReference type="Proteomes" id="UP001651690"/>
    </source>
</evidence>
<accession>A0ABT1LVS4</accession>
<dbReference type="InterPro" id="IPR006667">
    <property type="entry name" value="SLC41_membr_dom"/>
</dbReference>
<reference evidence="11 12" key="1">
    <citation type="submission" date="2022-06" db="EMBL/GenBank/DDBJ databases">
        <title>Mycolicibacterium sp. CAU 1645 isolated from seawater.</title>
        <authorList>
            <person name="Kim W."/>
        </authorList>
    </citation>
    <scope>NUCLEOTIDE SEQUENCE [LARGE SCALE GENOMIC DNA]</scope>
    <source>
        <strain evidence="11 12">CAU 1645</strain>
    </source>
</reference>
<proteinExistence type="inferred from homology"/>
<gene>
    <name evidence="11" type="ORF">NM203_02225</name>
</gene>
<evidence type="ECO:0000256" key="2">
    <source>
        <dbReference type="ARBA" id="ARBA00009749"/>
    </source>
</evidence>
<feature type="transmembrane region" description="Helical" evidence="9">
    <location>
        <begin position="231"/>
        <end position="254"/>
    </location>
</feature>
<dbReference type="SMART" id="SM00116">
    <property type="entry name" value="CBS"/>
    <property type="match status" value="2"/>
</dbReference>
<keyword evidence="7 9" id="KW-0472">Membrane</keyword>
<feature type="transmembrane region" description="Helical" evidence="9">
    <location>
        <begin position="167"/>
        <end position="185"/>
    </location>
</feature>
<dbReference type="SUPFAM" id="SSF161093">
    <property type="entry name" value="MgtE membrane domain-like"/>
    <property type="match status" value="1"/>
</dbReference>
<comment type="similarity">
    <text evidence="2">Belongs to the SLC41A transporter family.</text>
</comment>
<protein>
    <submittedName>
        <fullName evidence="11">Magnesium transporter</fullName>
    </submittedName>
</protein>
<name>A0ABT1LVS4_9MYCO</name>
<evidence type="ECO:0000313" key="11">
    <source>
        <dbReference type="EMBL" id="MCP9270998.1"/>
    </source>
</evidence>
<evidence type="ECO:0000256" key="5">
    <source>
        <dbReference type="ARBA" id="ARBA00022842"/>
    </source>
</evidence>
<evidence type="ECO:0000256" key="1">
    <source>
        <dbReference type="ARBA" id="ARBA00004141"/>
    </source>
</evidence>
<evidence type="ECO:0000256" key="9">
    <source>
        <dbReference type="SAM" id="Phobius"/>
    </source>
</evidence>
<dbReference type="InterPro" id="IPR000644">
    <property type="entry name" value="CBS_dom"/>
</dbReference>
<dbReference type="InterPro" id="IPR036739">
    <property type="entry name" value="SLC41_membr_dom_sf"/>
</dbReference>
<feature type="transmembrane region" description="Helical" evidence="9">
    <location>
        <begin position="260"/>
        <end position="288"/>
    </location>
</feature>
<keyword evidence="12" id="KW-1185">Reference proteome</keyword>
<organism evidence="11 12">
    <name type="scientific">Mycolicibacterium arenosum</name>
    <dbReference type="NCBI Taxonomy" id="2952157"/>
    <lineage>
        <taxon>Bacteria</taxon>
        <taxon>Bacillati</taxon>
        <taxon>Actinomycetota</taxon>
        <taxon>Actinomycetes</taxon>
        <taxon>Mycobacteriales</taxon>
        <taxon>Mycobacteriaceae</taxon>
        <taxon>Mycolicibacterium</taxon>
    </lineage>
</organism>
<dbReference type="Gene3D" id="3.10.580.10">
    <property type="entry name" value="CBS-domain"/>
    <property type="match status" value="1"/>
</dbReference>
<keyword evidence="4 9" id="KW-0812">Transmembrane</keyword>
<feature type="transmembrane region" description="Helical" evidence="9">
    <location>
        <begin position="300"/>
        <end position="323"/>
    </location>
</feature>
<evidence type="ECO:0000256" key="7">
    <source>
        <dbReference type="ARBA" id="ARBA00023136"/>
    </source>
</evidence>
<feature type="domain" description="CBS" evidence="10">
    <location>
        <begin position="78"/>
        <end position="134"/>
    </location>
</feature>
<dbReference type="PROSITE" id="PS51371">
    <property type="entry name" value="CBS"/>
    <property type="match status" value="1"/>
</dbReference>
<dbReference type="InterPro" id="IPR046342">
    <property type="entry name" value="CBS_dom_sf"/>
</dbReference>
<evidence type="ECO:0000256" key="4">
    <source>
        <dbReference type="ARBA" id="ARBA00022692"/>
    </source>
</evidence>
<dbReference type="SUPFAM" id="SSF54631">
    <property type="entry name" value="CBS-domain pair"/>
    <property type="match status" value="1"/>
</dbReference>
<keyword evidence="5" id="KW-0460">Magnesium</keyword>
<evidence type="ECO:0000256" key="8">
    <source>
        <dbReference type="PROSITE-ProRule" id="PRU00703"/>
    </source>
</evidence>
<keyword evidence="6 9" id="KW-1133">Transmembrane helix</keyword>
<evidence type="ECO:0000256" key="6">
    <source>
        <dbReference type="ARBA" id="ARBA00022989"/>
    </source>
</evidence>
<dbReference type="Gene3D" id="1.10.357.20">
    <property type="entry name" value="SLC41 divalent cation transporters, integral membrane domain"/>
    <property type="match status" value="1"/>
</dbReference>
<sequence length="324" mass="34091">MTDTPPVDRIDTVSEHVSARVPLARPEQLVSDVLDAMRGVRFDSVAAVAVLADDRLVGVASMEQMIGAPVAATVADVMDAAPTVVAPDTDQEHAAWQAVQHSDATVAVVDDAGRFRGLIPPRRLLDVLLTEHDEDLARLGGFLASVESARRTSFESVTRRLWHRMPWLVVGLVGATLSAVLMSAFEAQLSTSVAIAYFVPGIVYLADAVGTQTETLAIRGLSVGVGIRRVIVPESMTGLLVGVLLGGMTLPLVVLLTGDWMLAIAVAITLLAASTIATVVALALPWLLHRLGMDPAFGSGPLATVVQDLLSLAIYLGAVTVLLT</sequence>
<evidence type="ECO:0000259" key="10">
    <source>
        <dbReference type="PROSITE" id="PS51371"/>
    </source>
</evidence>
<dbReference type="PANTHER" id="PTHR41394">
    <property type="entry name" value="MAGNESIUM TRANSPORTER MGTE"/>
    <property type="match status" value="1"/>
</dbReference>
<dbReference type="PANTHER" id="PTHR41394:SF5">
    <property type="entry name" value="SLC41A_MGTE INTEGRAL MEMBRANE DOMAIN-CONTAINING PROTEIN"/>
    <property type="match status" value="1"/>
</dbReference>
<keyword evidence="8" id="KW-0129">CBS domain</keyword>
<evidence type="ECO:0000256" key="3">
    <source>
        <dbReference type="ARBA" id="ARBA00022448"/>
    </source>
</evidence>
<dbReference type="Pfam" id="PF01769">
    <property type="entry name" value="MgtE"/>
    <property type="match status" value="1"/>
</dbReference>
<comment type="subcellular location">
    <subcellularLocation>
        <location evidence="1">Membrane</location>
        <topology evidence="1">Multi-pass membrane protein</topology>
    </subcellularLocation>
</comment>